<organism evidence="3 4">
    <name type="scientific">Sphaerobolus stellatus (strain SS14)</name>
    <dbReference type="NCBI Taxonomy" id="990650"/>
    <lineage>
        <taxon>Eukaryota</taxon>
        <taxon>Fungi</taxon>
        <taxon>Dikarya</taxon>
        <taxon>Basidiomycota</taxon>
        <taxon>Agaricomycotina</taxon>
        <taxon>Agaricomycetes</taxon>
        <taxon>Phallomycetidae</taxon>
        <taxon>Geastrales</taxon>
        <taxon>Sphaerobolaceae</taxon>
        <taxon>Sphaerobolus</taxon>
    </lineage>
</organism>
<dbReference type="OrthoDB" id="3366674at2759"/>
<dbReference type="EMBL" id="KN837182">
    <property type="protein sequence ID" value="KIJ36074.1"/>
    <property type="molecule type" value="Genomic_DNA"/>
</dbReference>
<gene>
    <name evidence="3" type="ORF">M422DRAFT_261622</name>
</gene>
<evidence type="ECO:0000313" key="4">
    <source>
        <dbReference type="Proteomes" id="UP000054279"/>
    </source>
</evidence>
<dbReference type="AlphaFoldDB" id="A0A0C9UMJ7"/>
<dbReference type="PANTHER" id="PTHR47072">
    <property type="match status" value="1"/>
</dbReference>
<feature type="domain" description="Myb/SANT-like" evidence="2">
    <location>
        <begin position="27"/>
        <end position="121"/>
    </location>
</feature>
<evidence type="ECO:0000256" key="1">
    <source>
        <dbReference type="SAM" id="MobiDB-lite"/>
    </source>
</evidence>
<feature type="region of interest" description="Disordered" evidence="1">
    <location>
        <begin position="1"/>
        <end position="27"/>
    </location>
</feature>
<dbReference type="InterPro" id="IPR024752">
    <property type="entry name" value="Myb/SANT-like_dom"/>
</dbReference>
<dbReference type="HOGENOM" id="CLU_063793_1_0_1"/>
<accession>A0A0C9UMJ7</accession>
<dbReference type="PANTHER" id="PTHR47072:SF5">
    <property type="entry name" value="MYB_SANT-LIKE DOMAIN-CONTAINING PROTEIN"/>
    <property type="match status" value="1"/>
</dbReference>
<keyword evidence="4" id="KW-1185">Reference proteome</keyword>
<dbReference type="Pfam" id="PF12776">
    <property type="entry name" value="Myb_DNA-bind_3"/>
    <property type="match status" value="1"/>
</dbReference>
<name>A0A0C9UMJ7_SPHS4</name>
<sequence length="313" mass="34450">MAKISGKQPEKDSKAIKTQKRAPNTVWSDAEDQKWVECLLDEQAQGLQGENGWKMATWVRILAKLQEAFPESSKNKTAIKLKTRHERVKGDYKQVKDLRETSGFGWDESKQAVTATDEVWELLLQRDLSLSKWKEKSFPLYDQMAKLCGDMIATGSNVFRGGALTALGANSMTSEGADVETEDEDEDEDGVKTPAPRKKWPYKSSSPGVAPSAKKKGCTSGVDAIMHLAGTVVKVGARLASPEPGEQGGLKPSPVCHTTAYQVAEEEEELSDNSLVRVMKVFQGSTEHADAYLAFKCKGAHCLWLQSLLDEQL</sequence>
<evidence type="ECO:0000313" key="3">
    <source>
        <dbReference type="EMBL" id="KIJ36074.1"/>
    </source>
</evidence>
<feature type="compositionally biased region" description="Acidic residues" evidence="1">
    <location>
        <begin position="177"/>
        <end position="189"/>
    </location>
</feature>
<evidence type="ECO:0000259" key="2">
    <source>
        <dbReference type="Pfam" id="PF12776"/>
    </source>
</evidence>
<proteinExistence type="predicted"/>
<dbReference type="Proteomes" id="UP000054279">
    <property type="component" value="Unassembled WGS sequence"/>
</dbReference>
<feature type="region of interest" description="Disordered" evidence="1">
    <location>
        <begin position="172"/>
        <end position="215"/>
    </location>
</feature>
<reference evidence="3 4" key="1">
    <citation type="submission" date="2014-06" db="EMBL/GenBank/DDBJ databases">
        <title>Evolutionary Origins and Diversification of the Mycorrhizal Mutualists.</title>
        <authorList>
            <consortium name="DOE Joint Genome Institute"/>
            <consortium name="Mycorrhizal Genomics Consortium"/>
            <person name="Kohler A."/>
            <person name="Kuo A."/>
            <person name="Nagy L.G."/>
            <person name="Floudas D."/>
            <person name="Copeland A."/>
            <person name="Barry K.W."/>
            <person name="Cichocki N."/>
            <person name="Veneault-Fourrey C."/>
            <person name="LaButti K."/>
            <person name="Lindquist E.A."/>
            <person name="Lipzen A."/>
            <person name="Lundell T."/>
            <person name="Morin E."/>
            <person name="Murat C."/>
            <person name="Riley R."/>
            <person name="Ohm R."/>
            <person name="Sun H."/>
            <person name="Tunlid A."/>
            <person name="Henrissat B."/>
            <person name="Grigoriev I.V."/>
            <person name="Hibbett D.S."/>
            <person name="Martin F."/>
        </authorList>
    </citation>
    <scope>NUCLEOTIDE SEQUENCE [LARGE SCALE GENOMIC DNA]</scope>
    <source>
        <strain evidence="3 4">SS14</strain>
    </source>
</reference>
<protein>
    <recommendedName>
        <fullName evidence="2">Myb/SANT-like domain-containing protein</fullName>
    </recommendedName>
</protein>